<dbReference type="RefSeq" id="WP_055219542.1">
    <property type="nucleotide sequence ID" value="NZ_CZBI01000004.1"/>
</dbReference>
<dbReference type="PROSITE" id="PS51257">
    <property type="entry name" value="PROKAR_LIPOPROTEIN"/>
    <property type="match status" value="1"/>
</dbReference>
<feature type="domain" description="BT-3044-like C-terminal" evidence="2">
    <location>
        <begin position="163"/>
        <end position="284"/>
    </location>
</feature>
<accession>A0A174U6P2</accession>
<dbReference type="InterPro" id="IPR025371">
    <property type="entry name" value="BT_3044-like_C"/>
</dbReference>
<dbReference type="Gene3D" id="2.60.40.1740">
    <property type="entry name" value="hypothetical protein (bacova_03559)"/>
    <property type="match status" value="1"/>
</dbReference>
<evidence type="ECO:0000259" key="2">
    <source>
        <dbReference type="Pfam" id="PF14274"/>
    </source>
</evidence>
<evidence type="ECO:0000313" key="4">
    <source>
        <dbReference type="Proteomes" id="UP000095541"/>
    </source>
</evidence>
<evidence type="ECO:0000313" key="3">
    <source>
        <dbReference type="EMBL" id="CUQ16381.1"/>
    </source>
</evidence>
<protein>
    <submittedName>
        <fullName evidence="3">Domain of uncharacterized function (DUF1735)</fullName>
    </submittedName>
</protein>
<organism evidence="3 4">
    <name type="scientific">Bacteroides thetaiotaomicron</name>
    <dbReference type="NCBI Taxonomy" id="818"/>
    <lineage>
        <taxon>Bacteria</taxon>
        <taxon>Pseudomonadati</taxon>
        <taxon>Bacteroidota</taxon>
        <taxon>Bacteroidia</taxon>
        <taxon>Bacteroidales</taxon>
        <taxon>Bacteroidaceae</taxon>
        <taxon>Bacteroides</taxon>
    </lineage>
</organism>
<dbReference type="Pfam" id="PF14274">
    <property type="entry name" value="BT_3044-like_C"/>
    <property type="match status" value="1"/>
</dbReference>
<evidence type="ECO:0000259" key="1">
    <source>
        <dbReference type="Pfam" id="PF08522"/>
    </source>
</evidence>
<name>A0A174U6P2_BACT4</name>
<gene>
    <name evidence="3" type="ORF">ERS852557_02838</name>
</gene>
<dbReference type="Proteomes" id="UP000095541">
    <property type="component" value="Unassembled WGS sequence"/>
</dbReference>
<feature type="domain" description="BT-3987-like N-terminal" evidence="1">
    <location>
        <begin position="30"/>
        <end position="155"/>
    </location>
</feature>
<dbReference type="Pfam" id="PF08522">
    <property type="entry name" value="BT_3987-like_N"/>
    <property type="match status" value="1"/>
</dbReference>
<sequence>MRSIYKLVICSLLTFSITSCEKDLLDKEQYQKEIYLIGAYNRVWTTEVSYSNEEVKTYFTVSSSGTLALDRDVNVKMKINEELVDIYNKKYWTVLNEDKYYKSLDPDLYSIPSLENTVIKHAEGISAEVPVLIKTASLKIDQSYVIPVEIESTTVYPISASGRKMLVLLKLKNDYSGSYQMSGHTTLEGETPKTIQKPKTVKPTGVNTVRLFYAMNNESDQKADIQTNTIELTILDQIVEGTNDVKKVSIKAWDAENGPVIIDSEESTYNTSTKKFSLKYTIGNTLYEEQLTKEKEVL</sequence>
<dbReference type="EMBL" id="CZBI01000004">
    <property type="protein sequence ID" value="CUQ16381.1"/>
    <property type="molecule type" value="Genomic_DNA"/>
</dbReference>
<dbReference type="InterPro" id="IPR013728">
    <property type="entry name" value="BT_3987-like_N"/>
</dbReference>
<proteinExistence type="predicted"/>
<reference evidence="3 4" key="1">
    <citation type="submission" date="2015-09" db="EMBL/GenBank/DDBJ databases">
        <authorList>
            <consortium name="Pathogen Informatics"/>
        </authorList>
    </citation>
    <scope>NUCLEOTIDE SEQUENCE [LARGE SCALE GENOMIC DNA]</scope>
    <source>
        <strain evidence="3 4">2789STDY5834945</strain>
    </source>
</reference>
<dbReference type="AlphaFoldDB" id="A0A174U6P2"/>